<reference evidence="1" key="2">
    <citation type="submission" date="2013-10" db="EMBL/GenBank/DDBJ databases">
        <authorList>
            <person name="Aslett M."/>
        </authorList>
    </citation>
    <scope>NUCLEOTIDE SEQUENCE [LARGE SCALE GENOMIC DNA]</scope>
    <source>
        <strain evidence="1">Houghton</strain>
    </source>
</reference>
<evidence type="ECO:0000313" key="1">
    <source>
        <dbReference type="EMBL" id="CDI79902.1"/>
    </source>
</evidence>
<dbReference type="AlphaFoldDB" id="U6GJY8"/>
<organism evidence="1 2">
    <name type="scientific">Eimeria acervulina</name>
    <name type="common">Coccidian parasite</name>
    <dbReference type="NCBI Taxonomy" id="5801"/>
    <lineage>
        <taxon>Eukaryota</taxon>
        <taxon>Sar</taxon>
        <taxon>Alveolata</taxon>
        <taxon>Apicomplexa</taxon>
        <taxon>Conoidasida</taxon>
        <taxon>Coccidia</taxon>
        <taxon>Eucoccidiorida</taxon>
        <taxon>Eimeriorina</taxon>
        <taxon>Eimeriidae</taxon>
        <taxon>Eimeria</taxon>
    </lineage>
</organism>
<dbReference type="Proteomes" id="UP000018050">
    <property type="component" value="Unassembled WGS sequence"/>
</dbReference>
<dbReference type="RefSeq" id="XP_013250058.1">
    <property type="nucleotide sequence ID" value="XM_013394604.1"/>
</dbReference>
<proteinExistence type="predicted"/>
<accession>U6GJY8</accession>
<dbReference type="GeneID" id="25272775"/>
<keyword evidence="2" id="KW-1185">Reference proteome</keyword>
<name>U6GJY8_EIMAC</name>
<dbReference type="OrthoDB" id="329761at2759"/>
<dbReference type="OMA" id="MARLPIR"/>
<gene>
    <name evidence="1" type="ORF">EAH_00047050</name>
</gene>
<reference evidence="1" key="1">
    <citation type="submission" date="2013-10" db="EMBL/GenBank/DDBJ databases">
        <title>Genomic analysis of the causative agents of coccidiosis in chickens.</title>
        <authorList>
            <person name="Reid A.J."/>
            <person name="Blake D."/>
            <person name="Billington K."/>
            <person name="Browne H."/>
            <person name="Dunn M."/>
            <person name="Hung S."/>
            <person name="Kawahara F."/>
            <person name="Miranda-Saavedra D."/>
            <person name="Mourier T."/>
            <person name="Nagra H."/>
            <person name="Otto T.D."/>
            <person name="Rawlings N."/>
            <person name="Sanchez A."/>
            <person name="Sanders M."/>
            <person name="Subramaniam C."/>
            <person name="Tay Y."/>
            <person name="Dear P."/>
            <person name="Doerig C."/>
            <person name="Gruber A."/>
            <person name="Parkinson J."/>
            <person name="Shirley M."/>
            <person name="Wan K.L."/>
            <person name="Berriman M."/>
            <person name="Tomley F."/>
            <person name="Pain A."/>
        </authorList>
    </citation>
    <scope>NUCLEOTIDE SEQUENCE [LARGE SCALE GENOMIC DNA]</scope>
    <source>
        <strain evidence="1">Houghton</strain>
    </source>
</reference>
<sequence length="138" mass="16021">MLNYYWPSKYDIPSFHLDQYLQMQALRYAPKKTHPSLVSLSGLMRLLATKKNIICRLLQQLDAELLKENPTLQDLHALYRSLFPDDPLSGVAPQDKTWRWTDKMKPQTLLGLLELSAKLRGTTQTEFNRILREASECS</sequence>
<dbReference type="EMBL" id="HG671102">
    <property type="protein sequence ID" value="CDI79902.1"/>
    <property type="molecule type" value="Genomic_DNA"/>
</dbReference>
<dbReference type="VEuPathDB" id="ToxoDB:EAH_00047050"/>
<evidence type="ECO:0000313" key="2">
    <source>
        <dbReference type="Proteomes" id="UP000018050"/>
    </source>
</evidence>
<protein>
    <submittedName>
        <fullName evidence="1">Uncharacterized protein</fullName>
    </submittedName>
</protein>